<feature type="compositionally biased region" description="Polar residues" evidence="5">
    <location>
        <begin position="199"/>
        <end position="209"/>
    </location>
</feature>
<dbReference type="Gene3D" id="2.60.40.10">
    <property type="entry name" value="Immunoglobulins"/>
    <property type="match status" value="1"/>
</dbReference>
<evidence type="ECO:0000256" key="5">
    <source>
        <dbReference type="SAM" id="MobiDB-lite"/>
    </source>
</evidence>
<keyword evidence="4" id="KW-0175">Coiled coil</keyword>
<evidence type="ECO:0000256" key="6">
    <source>
        <dbReference type="SAM" id="Phobius"/>
    </source>
</evidence>
<keyword evidence="6" id="KW-1133">Transmembrane helix</keyword>
<dbReference type="GO" id="GO:0016020">
    <property type="term" value="C:membrane"/>
    <property type="evidence" value="ECO:0007669"/>
    <property type="project" value="UniProtKB-SubCell"/>
</dbReference>
<feature type="region of interest" description="Disordered" evidence="5">
    <location>
        <begin position="191"/>
        <end position="210"/>
    </location>
</feature>
<dbReference type="CDD" id="cd05716">
    <property type="entry name" value="IgV_pIgR_like"/>
    <property type="match status" value="1"/>
</dbReference>
<feature type="transmembrane region" description="Helical" evidence="6">
    <location>
        <begin position="245"/>
        <end position="265"/>
    </location>
</feature>
<feature type="non-terminal residue" evidence="8">
    <location>
        <position position="1"/>
    </location>
</feature>
<dbReference type="InterPro" id="IPR036179">
    <property type="entry name" value="Ig-like_dom_sf"/>
</dbReference>
<dbReference type="EMBL" id="JBFSEQ010000007">
    <property type="protein sequence ID" value="KAL2770910.1"/>
    <property type="molecule type" value="Genomic_DNA"/>
</dbReference>
<feature type="non-terminal residue" evidence="8">
    <location>
        <position position="389"/>
    </location>
</feature>
<evidence type="ECO:0000256" key="3">
    <source>
        <dbReference type="ARBA" id="ARBA00023136"/>
    </source>
</evidence>
<proteinExistence type="predicted"/>
<dbReference type="InterPro" id="IPR013106">
    <property type="entry name" value="Ig_V-set"/>
</dbReference>
<gene>
    <name evidence="8" type="ORF">WCI35_019114</name>
</gene>
<sequence>SGALKILPEVHMEGELGGSVIIECPLPKTQVRIYLCRETSRSGICATVVSSNSFIKKEYTGRVTLRPCPDKNLFLVEVTELTKNDSGAYACGVGKNTDKGKTQKVTLNVHSEYEPFWEEEPMPEPPKWFHKFLHLQVPPWFQMPTRASSSKFISKVTTQAQRTEAPPVHHPSPTTLIIHHPRVSRASSIAAAKPPTLPPSTSASKTSAQERLLRPRTAGYNHHTRLHRQRAFNHGSQSGREGQGFHILIPTTLGLFLLVLLGLLVKRAIQRRKALSRRVRRLALRMRALQASQRPLAQRPGTSRRLRAQNNVYSACPRRARPADAAGVGEAPVPGPGTSAPPAPPQESEAPWLHASSLKTSCECVSFYHQPHAKMEDTESDDYINIPAG</sequence>
<dbReference type="SUPFAM" id="SSF48726">
    <property type="entry name" value="Immunoglobulin"/>
    <property type="match status" value="1"/>
</dbReference>
<dbReference type="Pfam" id="PF07686">
    <property type="entry name" value="V-set"/>
    <property type="match status" value="1"/>
</dbReference>
<name>A0ABD2DVW8_DAUMA</name>
<comment type="subcellular location">
    <subcellularLocation>
        <location evidence="1">Membrane</location>
    </subcellularLocation>
</comment>
<evidence type="ECO:0000256" key="4">
    <source>
        <dbReference type="SAM" id="Coils"/>
    </source>
</evidence>
<evidence type="ECO:0000313" key="9">
    <source>
        <dbReference type="Proteomes" id="UP001610411"/>
    </source>
</evidence>
<feature type="domain" description="Immunoglobulin V-set" evidence="7">
    <location>
        <begin position="11"/>
        <end position="110"/>
    </location>
</feature>
<dbReference type="InterPro" id="IPR013783">
    <property type="entry name" value="Ig-like_fold"/>
</dbReference>
<evidence type="ECO:0000256" key="1">
    <source>
        <dbReference type="ARBA" id="ARBA00004370"/>
    </source>
</evidence>
<keyword evidence="9" id="KW-1185">Reference proteome</keyword>
<evidence type="ECO:0000313" key="8">
    <source>
        <dbReference type="EMBL" id="KAL2770910.1"/>
    </source>
</evidence>
<dbReference type="Proteomes" id="UP001610411">
    <property type="component" value="Unassembled WGS sequence"/>
</dbReference>
<feature type="compositionally biased region" description="Low complexity" evidence="5">
    <location>
        <begin position="323"/>
        <end position="332"/>
    </location>
</feature>
<keyword evidence="2 6" id="KW-0812">Transmembrane</keyword>
<feature type="region of interest" description="Disordered" evidence="5">
    <location>
        <begin position="314"/>
        <end position="352"/>
    </location>
</feature>
<comment type="caution">
    <text evidence="8">The sequence shown here is derived from an EMBL/GenBank/DDBJ whole genome shotgun (WGS) entry which is preliminary data.</text>
</comment>
<organism evidence="8 9">
    <name type="scientific">Daubentonia madagascariensis</name>
    <name type="common">Aye-aye</name>
    <name type="synonym">Sciurus madagascariensis</name>
    <dbReference type="NCBI Taxonomy" id="31869"/>
    <lineage>
        <taxon>Eukaryota</taxon>
        <taxon>Metazoa</taxon>
        <taxon>Chordata</taxon>
        <taxon>Craniata</taxon>
        <taxon>Vertebrata</taxon>
        <taxon>Euteleostomi</taxon>
        <taxon>Mammalia</taxon>
        <taxon>Eutheria</taxon>
        <taxon>Euarchontoglires</taxon>
        <taxon>Primates</taxon>
        <taxon>Strepsirrhini</taxon>
        <taxon>Chiromyiformes</taxon>
        <taxon>Daubentoniidae</taxon>
        <taxon>Daubentonia</taxon>
    </lineage>
</organism>
<evidence type="ECO:0000256" key="2">
    <source>
        <dbReference type="ARBA" id="ARBA00022692"/>
    </source>
</evidence>
<reference evidence="8 9" key="1">
    <citation type="journal article" date="2024" name="G3 (Bethesda)">
        <title>A hybrid genome assembly of the endangered aye-aye (Daubentonia madagascariensis).</title>
        <authorList>
            <person name="Versoza C.J."/>
            <person name="Pfeifer S.P."/>
        </authorList>
    </citation>
    <scope>NUCLEOTIDE SEQUENCE [LARGE SCALE GENOMIC DNA]</scope>
    <source>
        <strain evidence="8">6821</strain>
    </source>
</reference>
<accession>A0ABD2DVW8</accession>
<evidence type="ECO:0000259" key="7">
    <source>
        <dbReference type="Pfam" id="PF07686"/>
    </source>
</evidence>
<dbReference type="PANTHER" id="PTHR11860:SF59">
    <property type="entry name" value="FAS APOPTOTIC INHIBITORY MOLECULE 3"/>
    <property type="match status" value="1"/>
</dbReference>
<keyword evidence="3 6" id="KW-0472">Membrane</keyword>
<feature type="coiled-coil region" evidence="4">
    <location>
        <begin position="265"/>
        <end position="292"/>
    </location>
</feature>
<protein>
    <submittedName>
        <fullName evidence="8">Fas apoptotic inhibitory molecule 3 isoform a</fullName>
    </submittedName>
</protein>
<dbReference type="PANTHER" id="PTHR11860">
    <property type="entry name" value="POLYMERIC-IMMUNOGLOBULIN RECEPTOR"/>
    <property type="match status" value="1"/>
</dbReference>
<dbReference type="AlphaFoldDB" id="A0ABD2DVW8"/>
<feature type="compositionally biased region" description="Pro residues" evidence="5">
    <location>
        <begin position="333"/>
        <end position="345"/>
    </location>
</feature>
<dbReference type="InterPro" id="IPR050671">
    <property type="entry name" value="CD300_family_receptors"/>
</dbReference>